<keyword evidence="2" id="KW-1185">Reference proteome</keyword>
<organism evidence="1 2">
    <name type="scientific">Winogradskyella pacifica</name>
    <dbReference type="NCBI Taxonomy" id="664642"/>
    <lineage>
        <taxon>Bacteria</taxon>
        <taxon>Pseudomonadati</taxon>
        <taxon>Bacteroidota</taxon>
        <taxon>Flavobacteriia</taxon>
        <taxon>Flavobacteriales</taxon>
        <taxon>Flavobacteriaceae</taxon>
        <taxon>Winogradskyella</taxon>
    </lineage>
</organism>
<proteinExistence type="predicted"/>
<dbReference type="Proteomes" id="UP000256919">
    <property type="component" value="Unassembled WGS sequence"/>
</dbReference>
<gene>
    <name evidence="1" type="ORF">DFQ09_1162</name>
</gene>
<protein>
    <submittedName>
        <fullName evidence="1">Uncharacterized protein</fullName>
    </submittedName>
</protein>
<evidence type="ECO:0000313" key="2">
    <source>
        <dbReference type="Proteomes" id="UP000256919"/>
    </source>
</evidence>
<name>A0A3D9LJT1_9FLAO</name>
<comment type="caution">
    <text evidence="1">The sequence shown here is derived from an EMBL/GenBank/DDBJ whole genome shotgun (WGS) entry which is preliminary data.</text>
</comment>
<accession>A0A3D9LJT1</accession>
<dbReference type="AlphaFoldDB" id="A0A3D9LJT1"/>
<sequence>MTAKINSAHQENTTTKKHISLLTENIQEFINSKNDFQAFIILSIGIEFLGAFVDEKDFNEFGQSQNRFENSLKHWFNNKWYEQNRTWIYQNLRGPLVHQYRPGKEILLTSKCKNNIDLEKHLTKSNGKTIFVLEQLFADFKKACEKIDREMNNDKSPYKNTKMSEKYMTIYEFENWNKEKIVLSGQTETIIGE</sequence>
<reference evidence="1 2" key="1">
    <citation type="submission" date="2018-07" db="EMBL/GenBank/DDBJ databases">
        <title>Genomic Encyclopedia of Type Strains, Phase III (KMG-III): the genomes of soil and plant-associated and newly described type strains.</title>
        <authorList>
            <person name="Whitman W."/>
        </authorList>
    </citation>
    <scope>NUCLEOTIDE SEQUENCE [LARGE SCALE GENOMIC DNA]</scope>
    <source>
        <strain evidence="1 2">CECT 7948</strain>
    </source>
</reference>
<dbReference type="EMBL" id="QREI01000016">
    <property type="protein sequence ID" value="REE07628.1"/>
    <property type="molecule type" value="Genomic_DNA"/>
</dbReference>
<evidence type="ECO:0000313" key="1">
    <source>
        <dbReference type="EMBL" id="REE07628.1"/>
    </source>
</evidence>